<organism evidence="9 10">
    <name type="scientific">Besnoitia besnoiti</name>
    <name type="common">Apicomplexan protozoan</name>
    <dbReference type="NCBI Taxonomy" id="94643"/>
    <lineage>
        <taxon>Eukaryota</taxon>
        <taxon>Sar</taxon>
        <taxon>Alveolata</taxon>
        <taxon>Apicomplexa</taxon>
        <taxon>Conoidasida</taxon>
        <taxon>Coccidia</taxon>
        <taxon>Eucoccidiorida</taxon>
        <taxon>Eimeriorina</taxon>
        <taxon>Sarcocystidae</taxon>
        <taxon>Besnoitia</taxon>
    </lineage>
</organism>
<dbReference type="GO" id="GO:0016020">
    <property type="term" value="C:membrane"/>
    <property type="evidence" value="ECO:0007669"/>
    <property type="project" value="UniProtKB-SubCell"/>
</dbReference>
<feature type="transmembrane region" description="Helical" evidence="7">
    <location>
        <begin position="578"/>
        <end position="600"/>
    </location>
</feature>
<feature type="transmembrane region" description="Helical" evidence="7">
    <location>
        <begin position="451"/>
        <end position="476"/>
    </location>
</feature>
<dbReference type="OrthoDB" id="1666796at2759"/>
<feature type="region of interest" description="Disordered" evidence="8">
    <location>
        <begin position="1"/>
        <end position="30"/>
    </location>
</feature>
<comment type="caution">
    <text evidence="9">The sequence shown here is derived from an EMBL/GenBank/DDBJ whole genome shotgun (WGS) entry which is preliminary data.</text>
</comment>
<sequence>MAAGDIELPSVAPRGGARRSGGGPAKERKSSCVSSSLVPLLGVLFLFLLCYKLATSSLLSQSSSYLSAATSHRVGSPVMVCVSKAWPFYNPLETYIFYTKLGVCAPEQLEYAPMTLGQVLRGDRLVKSGYEIAYGVPQETPRKLCTVKLDRELLTKWKSFVDQNYFFEVYVDELPIHEPFGVRVRKKLADDGKAEKRRKTEFGEDEEEEGETRYYVRKNINFLLGYNEGQVVHAEYRADSLENDFLDITDLPAPNETIDADFTYTVHWKDRPDIKPHSRVSRQLSSPFAPISGEASEQRVDSAGQQKRLSVDVHWLGILNSFVFTLLIVLLLTVLLLRIVKADLHSMMFKLADEELAATGLEEETGWKLLHADVFRPPPHRMPLSAMVGCGAHLLMLVLATIVVGCFTPYLERGELLSCSLLSYLLTSFIAGFISSNTYRKLGGVKWTWSLVVTCMMFALPLFVIWCVLNTIALVYNSTVALPFGTTFLLFACWFFVTLPLTIIGGIWGRRRAARQIAGGYAFPCKTNKLAREIPRVRWFNRPLFQTIVSGVMPFSGIYIELHYLFMSVWSSNRIYTFYFFLLLAGVLLFVSAAAVSVLLTYMHLNAENHRWWWRSFLSGGSVSLYFFLHCVYYFFTSTRMHGLLQTSFFFGYSLAVSWMLFLMTGCVTFSANFIFVKYIYSRIKSD</sequence>
<feature type="transmembrane region" description="Helical" evidence="7">
    <location>
        <begin position="386"/>
        <end position="410"/>
    </location>
</feature>
<dbReference type="GeneID" id="40312536"/>
<gene>
    <name evidence="9" type="ORF">BESB_076100</name>
</gene>
<dbReference type="Pfam" id="PF02990">
    <property type="entry name" value="EMP70"/>
    <property type="match status" value="1"/>
</dbReference>
<keyword evidence="3 7" id="KW-0812">Transmembrane</keyword>
<dbReference type="Proteomes" id="UP000224006">
    <property type="component" value="Chromosome VII"/>
</dbReference>
<protein>
    <recommendedName>
        <fullName evidence="7">Transmembrane 9 superfamily member</fullName>
    </recommendedName>
</protein>
<feature type="transmembrane region" description="Helical" evidence="7">
    <location>
        <begin position="612"/>
        <end position="636"/>
    </location>
</feature>
<dbReference type="PANTHER" id="PTHR10766">
    <property type="entry name" value="TRANSMEMBRANE 9 SUPERFAMILY PROTEIN"/>
    <property type="match status" value="1"/>
</dbReference>
<dbReference type="RefSeq" id="XP_029217402.1">
    <property type="nucleotide sequence ID" value="XM_029365971.1"/>
</dbReference>
<feature type="transmembrane region" description="Helical" evidence="7">
    <location>
        <begin position="422"/>
        <end position="439"/>
    </location>
</feature>
<feature type="transmembrane region" description="Helical" evidence="7">
    <location>
        <begin position="544"/>
        <end position="566"/>
    </location>
</feature>
<evidence type="ECO:0000256" key="5">
    <source>
        <dbReference type="ARBA" id="ARBA00022989"/>
    </source>
</evidence>
<evidence type="ECO:0000256" key="8">
    <source>
        <dbReference type="SAM" id="MobiDB-lite"/>
    </source>
</evidence>
<evidence type="ECO:0000256" key="7">
    <source>
        <dbReference type="RuleBase" id="RU363079"/>
    </source>
</evidence>
<proteinExistence type="inferred from homology"/>
<evidence type="ECO:0000256" key="3">
    <source>
        <dbReference type="ARBA" id="ARBA00022692"/>
    </source>
</evidence>
<name>A0A2A9MCK6_BESBE</name>
<feature type="transmembrane region" description="Helical" evidence="7">
    <location>
        <begin position="315"/>
        <end position="340"/>
    </location>
</feature>
<dbReference type="EMBL" id="NWUJ01000008">
    <property type="protein sequence ID" value="PFH33393.1"/>
    <property type="molecule type" value="Genomic_DNA"/>
</dbReference>
<dbReference type="STRING" id="94643.A0A2A9MCK6"/>
<dbReference type="GO" id="GO:0072657">
    <property type="term" value="P:protein localization to membrane"/>
    <property type="evidence" value="ECO:0007669"/>
    <property type="project" value="TreeGrafter"/>
</dbReference>
<comment type="subcellular location">
    <subcellularLocation>
        <location evidence="1">Membrane</location>
        <topology evidence="1">Multi-pass membrane protein</topology>
    </subcellularLocation>
</comment>
<evidence type="ECO:0000313" key="10">
    <source>
        <dbReference type="Proteomes" id="UP000224006"/>
    </source>
</evidence>
<feature type="transmembrane region" description="Helical" evidence="7">
    <location>
        <begin position="488"/>
        <end position="508"/>
    </location>
</feature>
<dbReference type="KEGG" id="bbes:BESB_076100"/>
<evidence type="ECO:0000256" key="4">
    <source>
        <dbReference type="ARBA" id="ARBA00022729"/>
    </source>
</evidence>
<dbReference type="InterPro" id="IPR004240">
    <property type="entry name" value="EMP70"/>
</dbReference>
<feature type="transmembrane region" description="Helical" evidence="7">
    <location>
        <begin position="656"/>
        <end position="681"/>
    </location>
</feature>
<evidence type="ECO:0000256" key="6">
    <source>
        <dbReference type="ARBA" id="ARBA00023136"/>
    </source>
</evidence>
<keyword evidence="4" id="KW-0732">Signal</keyword>
<keyword evidence="5 7" id="KW-1133">Transmembrane helix</keyword>
<evidence type="ECO:0000313" key="9">
    <source>
        <dbReference type="EMBL" id="PFH33393.1"/>
    </source>
</evidence>
<evidence type="ECO:0000256" key="2">
    <source>
        <dbReference type="ARBA" id="ARBA00005227"/>
    </source>
</evidence>
<dbReference type="PANTHER" id="PTHR10766:SF177">
    <property type="entry name" value="TRANSMEMBRANE 9 SUPERFAMILY MEMBER 1"/>
    <property type="match status" value="1"/>
</dbReference>
<keyword evidence="10" id="KW-1185">Reference proteome</keyword>
<accession>A0A2A9MCK6</accession>
<reference evidence="9 10" key="1">
    <citation type="submission" date="2017-09" db="EMBL/GenBank/DDBJ databases">
        <title>Genome sequencing of Besnoitia besnoiti strain Bb-Ger1.</title>
        <authorList>
            <person name="Schares G."/>
            <person name="Venepally P."/>
            <person name="Lorenzi H.A."/>
        </authorList>
    </citation>
    <scope>NUCLEOTIDE SEQUENCE [LARGE SCALE GENOMIC DNA]</scope>
    <source>
        <strain evidence="9 10">Bb-Ger1</strain>
    </source>
</reference>
<comment type="similarity">
    <text evidence="2 7">Belongs to the nonaspanin (TM9SF) (TC 9.A.2) family.</text>
</comment>
<evidence type="ECO:0000256" key="1">
    <source>
        <dbReference type="ARBA" id="ARBA00004141"/>
    </source>
</evidence>
<dbReference type="VEuPathDB" id="ToxoDB:BESB_076100"/>
<dbReference type="AlphaFoldDB" id="A0A2A9MCK6"/>
<keyword evidence="6 7" id="KW-0472">Membrane</keyword>